<keyword evidence="1" id="KW-1133">Transmembrane helix</keyword>
<reference evidence="3 4" key="1">
    <citation type="submission" date="2023-10" db="EMBL/GenBank/DDBJ databases">
        <title>Pseudomonas otitidis isolated from a paediatric patient with cystic fibrosis in Chile.</title>
        <authorList>
            <person name="Amsteins-Romero L."/>
            <person name="Opazo-Capurro A."/>
            <person name="Matus-Kohler M."/>
            <person name="Gonzalez-Rocha G."/>
        </authorList>
    </citation>
    <scope>NUCLEOTIDE SEQUENCE [LARGE SCALE GENOMIC DNA]</scope>
    <source>
        <strain evidence="3 4">P-714</strain>
    </source>
</reference>
<feature type="transmembrane region" description="Helical" evidence="1">
    <location>
        <begin position="45"/>
        <end position="69"/>
    </location>
</feature>
<evidence type="ECO:0000313" key="3">
    <source>
        <dbReference type="EMBL" id="MDV3438774.1"/>
    </source>
</evidence>
<feature type="transmembrane region" description="Helical" evidence="1">
    <location>
        <begin position="6"/>
        <end position="25"/>
    </location>
</feature>
<keyword evidence="1" id="KW-0472">Membrane</keyword>
<dbReference type="RefSeq" id="WP_317233530.1">
    <property type="nucleotide sequence ID" value="NZ_JAWJUL010000012.1"/>
</dbReference>
<name>A0ABU3XM72_9GAMM</name>
<evidence type="ECO:0000313" key="4">
    <source>
        <dbReference type="Proteomes" id="UP001273935"/>
    </source>
</evidence>
<evidence type="ECO:0000313" key="2">
    <source>
        <dbReference type="EMBL" id="MDV3438709.1"/>
    </source>
</evidence>
<keyword evidence="4" id="KW-1185">Reference proteome</keyword>
<dbReference type="Proteomes" id="UP001273935">
    <property type="component" value="Unassembled WGS sequence"/>
</dbReference>
<evidence type="ECO:0000256" key="1">
    <source>
        <dbReference type="SAM" id="Phobius"/>
    </source>
</evidence>
<feature type="transmembrane region" description="Helical" evidence="1">
    <location>
        <begin position="81"/>
        <end position="109"/>
    </location>
</feature>
<comment type="caution">
    <text evidence="3">The sequence shown here is derived from an EMBL/GenBank/DDBJ whole genome shotgun (WGS) entry which is preliminary data.</text>
</comment>
<sequence>MSNLANIATIAAALIALAALSLQYVQARRAHKQIWLRALKKAGIYLLLGLSGLVSAGVSVLSGVEIYNFVNAEGFATRFEIFWLLLNTLNLGFYTVAAGSLLTACVLVFRRGKANAQGGDAEATPAQ</sequence>
<protein>
    <submittedName>
        <fullName evidence="3">Uncharacterized protein</fullName>
    </submittedName>
</protein>
<keyword evidence="1" id="KW-0812">Transmembrane</keyword>
<dbReference type="EMBL" id="JAWJUL010000012">
    <property type="protein sequence ID" value="MDV3438774.1"/>
    <property type="molecule type" value="Genomic_DNA"/>
</dbReference>
<proteinExistence type="predicted"/>
<accession>A0ABU3XM72</accession>
<organism evidence="3 4">
    <name type="scientific">Metapseudomonas otitidis</name>
    <dbReference type="NCBI Taxonomy" id="319939"/>
    <lineage>
        <taxon>Bacteria</taxon>
        <taxon>Pseudomonadati</taxon>
        <taxon>Pseudomonadota</taxon>
        <taxon>Gammaproteobacteria</taxon>
        <taxon>Pseudomonadales</taxon>
        <taxon>Pseudomonadaceae</taxon>
        <taxon>Metapseudomonas</taxon>
    </lineage>
</organism>
<dbReference type="EMBL" id="JAWJUL010000012">
    <property type="protein sequence ID" value="MDV3438709.1"/>
    <property type="molecule type" value="Genomic_DNA"/>
</dbReference>
<gene>
    <name evidence="2" type="ORF">R0G64_04590</name>
    <name evidence="3" type="ORF">R0G64_04915</name>
</gene>